<dbReference type="Gene3D" id="1.10.10.10">
    <property type="entry name" value="Winged helix-like DNA-binding domain superfamily/Winged helix DNA-binding domain"/>
    <property type="match status" value="1"/>
</dbReference>
<dbReference type="AlphaFoldDB" id="U2YAC5"/>
<dbReference type="OrthoDB" id="4550442at2"/>
<feature type="domain" description="HTH marR-type" evidence="1">
    <location>
        <begin position="51"/>
        <end position="105"/>
    </location>
</feature>
<dbReference type="InterPro" id="IPR036388">
    <property type="entry name" value="WH-like_DNA-bd_sf"/>
</dbReference>
<evidence type="ECO:0000313" key="3">
    <source>
        <dbReference type="Proteomes" id="UP000016568"/>
    </source>
</evidence>
<organism evidence="2 3">
    <name type="scientific">Caenibius tardaugens NBRC 16725</name>
    <dbReference type="NCBI Taxonomy" id="1219035"/>
    <lineage>
        <taxon>Bacteria</taxon>
        <taxon>Pseudomonadati</taxon>
        <taxon>Pseudomonadota</taxon>
        <taxon>Alphaproteobacteria</taxon>
        <taxon>Sphingomonadales</taxon>
        <taxon>Erythrobacteraceae</taxon>
        <taxon>Caenibius</taxon>
    </lineage>
</organism>
<evidence type="ECO:0000313" key="2">
    <source>
        <dbReference type="EMBL" id="GAD50321.1"/>
    </source>
</evidence>
<dbReference type="InterPro" id="IPR000835">
    <property type="entry name" value="HTH_MarR-typ"/>
</dbReference>
<dbReference type="eggNOG" id="COG5631">
    <property type="taxonomic scope" value="Bacteria"/>
</dbReference>
<evidence type="ECO:0000259" key="1">
    <source>
        <dbReference type="Pfam" id="PF13463"/>
    </source>
</evidence>
<dbReference type="KEGG" id="ntd:EGO55_03445"/>
<name>U2YAC5_9SPHN</name>
<dbReference type="InterPro" id="IPR036390">
    <property type="entry name" value="WH_DNA-bd_sf"/>
</dbReference>
<dbReference type="GO" id="GO:0003700">
    <property type="term" value="F:DNA-binding transcription factor activity"/>
    <property type="evidence" value="ECO:0007669"/>
    <property type="project" value="InterPro"/>
</dbReference>
<gene>
    <name evidence="2" type="ORF">NT2_08_01080</name>
</gene>
<dbReference type="Proteomes" id="UP000016568">
    <property type="component" value="Unassembled WGS sequence"/>
</dbReference>
<protein>
    <submittedName>
        <fullName evidence="2">Putative MarR family transcriptional regulator</fullName>
    </submittedName>
</protein>
<proteinExistence type="predicted"/>
<dbReference type="Pfam" id="PF13463">
    <property type="entry name" value="HTH_27"/>
    <property type="match status" value="1"/>
</dbReference>
<dbReference type="EMBL" id="BASZ01000008">
    <property type="protein sequence ID" value="GAD50321.1"/>
    <property type="molecule type" value="Genomic_DNA"/>
</dbReference>
<reference evidence="2 3" key="1">
    <citation type="submission" date="2013-09" db="EMBL/GenBank/DDBJ databases">
        <title>Whole genome shotgun sequence of Novosphingobium tardaugens NBRC 16725.</title>
        <authorList>
            <person name="Isaki S."/>
            <person name="Hosoyama A."/>
            <person name="Tsuchikane K."/>
            <person name="Katsumata H."/>
            <person name="Ando Y."/>
            <person name="Yamazaki S."/>
            <person name="Fujita N."/>
        </authorList>
    </citation>
    <scope>NUCLEOTIDE SEQUENCE [LARGE SCALE GENOMIC DNA]</scope>
    <source>
        <strain evidence="2 3">NBRC 16725</strain>
    </source>
</reference>
<accession>U2YAC5</accession>
<keyword evidence="3" id="KW-1185">Reference proteome</keyword>
<dbReference type="SUPFAM" id="SSF46785">
    <property type="entry name" value="Winged helix' DNA-binding domain"/>
    <property type="match status" value="1"/>
</dbReference>
<sequence length="175" mass="19622">MKPKCYLEMDIGTSVFDNKVSDFEWSLVRFYEAFSRFVTETGSISLGNDLKLSEHLILHIVRMQGRAKNSATIARLMNRDDVPNIQYSLRKLETAGLIAKVRDGKSNQFAYAVTSQGQMAASKYEDIKAAILMDRLQEIDKVPDKLDTMTRFLSILTGVYEEAARGSATITSPLA</sequence>
<comment type="caution">
    <text evidence="2">The sequence shown here is derived from an EMBL/GenBank/DDBJ whole genome shotgun (WGS) entry which is preliminary data.</text>
</comment>